<dbReference type="PATRIC" id="fig|1391654.3.peg.9674"/>
<keyword evidence="5 9" id="KW-0822">Tryptophan biosynthesis</keyword>
<dbReference type="HAMAP" id="MF_00131">
    <property type="entry name" value="Trp_synth_alpha"/>
    <property type="match status" value="1"/>
</dbReference>
<accession>A0A0K1QAS0</accession>
<dbReference type="NCBIfam" id="TIGR00262">
    <property type="entry name" value="trpA"/>
    <property type="match status" value="1"/>
</dbReference>
<comment type="similarity">
    <text evidence="9 10">Belongs to the TrpA family.</text>
</comment>
<dbReference type="InterPro" id="IPR002028">
    <property type="entry name" value="Trp_synthase_suA"/>
</dbReference>
<dbReference type="InterPro" id="IPR011060">
    <property type="entry name" value="RibuloseP-bd_barrel"/>
</dbReference>
<evidence type="ECO:0000313" key="11">
    <source>
        <dbReference type="EMBL" id="AKV02886.1"/>
    </source>
</evidence>
<dbReference type="Gene3D" id="3.20.20.70">
    <property type="entry name" value="Aldolase class I"/>
    <property type="match status" value="1"/>
</dbReference>
<evidence type="ECO:0000256" key="1">
    <source>
        <dbReference type="ARBA" id="ARBA00003365"/>
    </source>
</evidence>
<dbReference type="RefSeq" id="WP_146653741.1">
    <property type="nucleotide sequence ID" value="NZ_CP012333.1"/>
</dbReference>
<comment type="catalytic activity">
    <reaction evidence="8 9">
        <text>(1S,2R)-1-C-(indol-3-yl)glycerol 3-phosphate + L-serine = D-glyceraldehyde 3-phosphate + L-tryptophan + H2O</text>
        <dbReference type="Rhea" id="RHEA:10532"/>
        <dbReference type="ChEBI" id="CHEBI:15377"/>
        <dbReference type="ChEBI" id="CHEBI:33384"/>
        <dbReference type="ChEBI" id="CHEBI:57912"/>
        <dbReference type="ChEBI" id="CHEBI:58866"/>
        <dbReference type="ChEBI" id="CHEBI:59776"/>
        <dbReference type="EC" id="4.2.1.20"/>
    </reaction>
</comment>
<comment type="function">
    <text evidence="1 9">The alpha subunit is responsible for the aldol cleavage of indoleglycerol phosphate to indole and glyceraldehyde 3-phosphate.</text>
</comment>
<dbReference type="GO" id="GO:0005829">
    <property type="term" value="C:cytosol"/>
    <property type="evidence" value="ECO:0007669"/>
    <property type="project" value="TreeGrafter"/>
</dbReference>
<evidence type="ECO:0000256" key="2">
    <source>
        <dbReference type="ARBA" id="ARBA00004733"/>
    </source>
</evidence>
<dbReference type="KEGG" id="llu:AKJ09_09549"/>
<feature type="active site" description="Proton acceptor" evidence="9">
    <location>
        <position position="60"/>
    </location>
</feature>
<evidence type="ECO:0000256" key="4">
    <source>
        <dbReference type="ARBA" id="ARBA00022605"/>
    </source>
</evidence>
<dbReference type="Pfam" id="PF00290">
    <property type="entry name" value="Trp_syntA"/>
    <property type="match status" value="1"/>
</dbReference>
<dbReference type="STRING" id="1391654.AKJ09_09549"/>
<evidence type="ECO:0000256" key="6">
    <source>
        <dbReference type="ARBA" id="ARBA00023141"/>
    </source>
</evidence>
<keyword evidence="6 9" id="KW-0057">Aromatic amino acid biosynthesis</keyword>
<dbReference type="InterPro" id="IPR013785">
    <property type="entry name" value="Aldolase_TIM"/>
</dbReference>
<gene>
    <name evidence="9" type="primary">trpA</name>
    <name evidence="11" type="ORF">AKJ09_09549</name>
</gene>
<name>A0A0K1QAS0_9BACT</name>
<dbReference type="EC" id="4.2.1.20" evidence="9"/>
<evidence type="ECO:0000256" key="9">
    <source>
        <dbReference type="HAMAP-Rule" id="MF_00131"/>
    </source>
</evidence>
<protein>
    <recommendedName>
        <fullName evidence="9">Tryptophan synthase alpha chain</fullName>
        <ecNumber evidence="9">4.2.1.20</ecNumber>
    </recommendedName>
</protein>
<dbReference type="UniPathway" id="UPA00035">
    <property type="reaction ID" value="UER00044"/>
</dbReference>
<dbReference type="EMBL" id="CP012333">
    <property type="protein sequence ID" value="AKV02886.1"/>
    <property type="molecule type" value="Genomic_DNA"/>
</dbReference>
<dbReference type="OrthoDB" id="9804578at2"/>
<evidence type="ECO:0000256" key="3">
    <source>
        <dbReference type="ARBA" id="ARBA00011270"/>
    </source>
</evidence>
<feature type="active site" description="Proton acceptor" evidence="9">
    <location>
        <position position="49"/>
    </location>
</feature>
<dbReference type="PANTHER" id="PTHR43406">
    <property type="entry name" value="TRYPTOPHAN SYNTHASE, ALPHA CHAIN"/>
    <property type="match status" value="1"/>
</dbReference>
<comment type="pathway">
    <text evidence="2 9">Amino-acid biosynthesis; L-tryptophan biosynthesis; L-tryptophan from chorismate: step 5/5.</text>
</comment>
<keyword evidence="12" id="KW-1185">Reference proteome</keyword>
<dbReference type="Proteomes" id="UP000064967">
    <property type="component" value="Chromosome"/>
</dbReference>
<reference evidence="11 12" key="1">
    <citation type="submission" date="2015-08" db="EMBL/GenBank/DDBJ databases">
        <authorList>
            <person name="Babu N.S."/>
            <person name="Beckwith C.J."/>
            <person name="Beseler K.G."/>
            <person name="Brison A."/>
            <person name="Carone J.V."/>
            <person name="Caskin T.P."/>
            <person name="Diamond M."/>
            <person name="Durham M.E."/>
            <person name="Foxe J.M."/>
            <person name="Go M."/>
            <person name="Henderson B.A."/>
            <person name="Jones I.B."/>
            <person name="McGettigan J.A."/>
            <person name="Micheletti S.J."/>
            <person name="Nasrallah M.E."/>
            <person name="Ortiz D."/>
            <person name="Piller C.R."/>
            <person name="Privatt S.R."/>
            <person name="Schneider S.L."/>
            <person name="Sharp S."/>
            <person name="Smith T.C."/>
            <person name="Stanton J.D."/>
            <person name="Ullery H.E."/>
            <person name="Wilson R.J."/>
            <person name="Serrano M.G."/>
            <person name="Buck G."/>
            <person name="Lee V."/>
            <person name="Wang Y."/>
            <person name="Carvalho R."/>
            <person name="Voegtly L."/>
            <person name="Shi R."/>
            <person name="Duckworth R."/>
            <person name="Johnson A."/>
            <person name="Loviza R."/>
            <person name="Walstead R."/>
            <person name="Shah Z."/>
            <person name="Kiflezghi M."/>
            <person name="Wade K."/>
            <person name="Ball S.L."/>
            <person name="Bradley K.W."/>
            <person name="Asai D.J."/>
            <person name="Bowman C.A."/>
            <person name="Russell D.A."/>
            <person name="Pope W.H."/>
            <person name="Jacobs-Sera D."/>
            <person name="Hendrix R.W."/>
            <person name="Hatfull G.F."/>
        </authorList>
    </citation>
    <scope>NUCLEOTIDE SEQUENCE [LARGE SCALE GENOMIC DNA]</scope>
    <source>
        <strain evidence="11 12">DSM 27648</strain>
    </source>
</reference>
<comment type="subunit">
    <text evidence="3 9">Tetramer of two alpha and two beta chains.</text>
</comment>
<dbReference type="SUPFAM" id="SSF51366">
    <property type="entry name" value="Ribulose-phoshate binding barrel"/>
    <property type="match status" value="1"/>
</dbReference>
<evidence type="ECO:0000256" key="7">
    <source>
        <dbReference type="ARBA" id="ARBA00023239"/>
    </source>
</evidence>
<evidence type="ECO:0000313" key="12">
    <source>
        <dbReference type="Proteomes" id="UP000064967"/>
    </source>
</evidence>
<dbReference type="CDD" id="cd04724">
    <property type="entry name" value="Tryptophan_synthase_alpha"/>
    <property type="match status" value="1"/>
</dbReference>
<dbReference type="AlphaFoldDB" id="A0A0K1QAS0"/>
<proteinExistence type="inferred from homology"/>
<organism evidence="11 12">
    <name type="scientific">Labilithrix luteola</name>
    <dbReference type="NCBI Taxonomy" id="1391654"/>
    <lineage>
        <taxon>Bacteria</taxon>
        <taxon>Pseudomonadati</taxon>
        <taxon>Myxococcota</taxon>
        <taxon>Polyangia</taxon>
        <taxon>Polyangiales</taxon>
        <taxon>Labilitrichaceae</taxon>
        <taxon>Labilithrix</taxon>
    </lineage>
</organism>
<keyword evidence="7 9" id="KW-0456">Lyase</keyword>
<keyword evidence="4 9" id="KW-0028">Amino-acid biosynthesis</keyword>
<evidence type="ECO:0000256" key="5">
    <source>
        <dbReference type="ARBA" id="ARBA00022822"/>
    </source>
</evidence>
<sequence length="269" mass="27715">MGRLSDVFAARAAEGKKALVTYLCVGDPNEQESVDLALACVEAGADILELGNPFSDPSADGPAIARASQRALTKGGGLETTLRVARAIRDRSDVPIVLFGYYNPLFVRGDAEAAKIAAKAGVDAFLVVDLPLDAAAPLREAASAHGLGVVPLVAPTTRPERVKQIAETARTAAIPFVYYVSMTGVTGGAGAVSALTEAGEHAGRVRESTGLPTVVGFGIDSAERAKAAAARADGVVVGSAIVRRIEEGRTPEERLASVRALVSELRSAV</sequence>
<dbReference type="PANTHER" id="PTHR43406:SF1">
    <property type="entry name" value="TRYPTOPHAN SYNTHASE ALPHA CHAIN, CHLOROPLASTIC"/>
    <property type="match status" value="1"/>
</dbReference>
<evidence type="ECO:0000256" key="8">
    <source>
        <dbReference type="ARBA" id="ARBA00049047"/>
    </source>
</evidence>
<dbReference type="GO" id="GO:0004834">
    <property type="term" value="F:tryptophan synthase activity"/>
    <property type="evidence" value="ECO:0007669"/>
    <property type="project" value="UniProtKB-UniRule"/>
</dbReference>
<evidence type="ECO:0000256" key="10">
    <source>
        <dbReference type="RuleBase" id="RU003662"/>
    </source>
</evidence>
<dbReference type="FunFam" id="3.20.20.70:FF:000037">
    <property type="entry name" value="Tryptophan synthase alpha chain"/>
    <property type="match status" value="1"/>
</dbReference>